<reference evidence="2 3" key="1">
    <citation type="submission" date="2018-06" db="EMBL/GenBank/DDBJ databases">
        <title>Genomic Encyclopedia of Archaeal and Bacterial Type Strains, Phase II (KMG-II): from individual species to whole genera.</title>
        <authorList>
            <person name="Goeker M."/>
        </authorList>
    </citation>
    <scope>NUCLEOTIDE SEQUENCE [LARGE SCALE GENOMIC DNA]</scope>
    <source>
        <strain evidence="2 3">DSM 23857</strain>
    </source>
</reference>
<dbReference type="PROSITE" id="PS50056">
    <property type="entry name" value="TYR_PHOSPHATASE_2"/>
    <property type="match status" value="1"/>
</dbReference>
<proteinExistence type="predicted"/>
<dbReference type="Pfam" id="PF22785">
    <property type="entry name" value="Tc-R-P"/>
    <property type="match status" value="1"/>
</dbReference>
<evidence type="ECO:0000313" key="2">
    <source>
        <dbReference type="EMBL" id="RAI99851.1"/>
    </source>
</evidence>
<dbReference type="SUPFAM" id="SSF52799">
    <property type="entry name" value="(Phosphotyrosine protein) phosphatases II"/>
    <property type="match status" value="1"/>
</dbReference>
<accession>A0A327Q823</accession>
<sequence>MPTKIYWIHSFTNDAKIGIMPRPRGGDWLEDEIVFLKRQKVTLLVSLLEVNEIMELGLKDEEALCIKYGIKFIHFPIVDRSTPVNANGFIQKLFDSINDGANIVIHCRMGIGRSSIIAGAVLTIEGYNADEILERIGKVRGLSVPDTEAQVVWLRNRIHEK</sequence>
<dbReference type="AlphaFoldDB" id="A0A327Q823"/>
<feature type="domain" description="Tyrosine specific protein phosphatases" evidence="1">
    <location>
        <begin position="84"/>
        <end position="151"/>
    </location>
</feature>
<name>A0A327Q823_9BACT</name>
<evidence type="ECO:0000313" key="3">
    <source>
        <dbReference type="Proteomes" id="UP000249547"/>
    </source>
</evidence>
<dbReference type="Gene3D" id="3.90.190.10">
    <property type="entry name" value="Protein tyrosine phosphatase superfamily"/>
    <property type="match status" value="1"/>
</dbReference>
<organism evidence="2 3">
    <name type="scientific">Chitinophaga skermanii</name>
    <dbReference type="NCBI Taxonomy" id="331697"/>
    <lineage>
        <taxon>Bacteria</taxon>
        <taxon>Pseudomonadati</taxon>
        <taxon>Bacteroidota</taxon>
        <taxon>Chitinophagia</taxon>
        <taxon>Chitinophagales</taxon>
        <taxon>Chitinophagaceae</taxon>
        <taxon>Chitinophaga</taxon>
    </lineage>
</organism>
<dbReference type="InterPro" id="IPR000387">
    <property type="entry name" value="Tyr_Pase_dom"/>
</dbReference>
<comment type="caution">
    <text evidence="2">The sequence shown here is derived from an EMBL/GenBank/DDBJ whole genome shotgun (WGS) entry which is preliminary data.</text>
</comment>
<dbReference type="InterPro" id="IPR016130">
    <property type="entry name" value="Tyr_Pase_AS"/>
</dbReference>
<dbReference type="OrthoDB" id="9806482at2"/>
<gene>
    <name evidence="2" type="ORF">LX64_04404</name>
</gene>
<protein>
    <submittedName>
        <fullName evidence="2">Dual specificity protein phosphatase-like protein</fullName>
    </submittedName>
</protein>
<dbReference type="PROSITE" id="PS00383">
    <property type="entry name" value="TYR_PHOSPHATASE_1"/>
    <property type="match status" value="1"/>
</dbReference>
<dbReference type="EMBL" id="QLLL01000009">
    <property type="protein sequence ID" value="RAI99851.1"/>
    <property type="molecule type" value="Genomic_DNA"/>
</dbReference>
<dbReference type="RefSeq" id="WP_111599804.1">
    <property type="nucleotide sequence ID" value="NZ_QLLL01000009.1"/>
</dbReference>
<dbReference type="Proteomes" id="UP000249547">
    <property type="component" value="Unassembled WGS sequence"/>
</dbReference>
<keyword evidence="3" id="KW-1185">Reference proteome</keyword>
<evidence type="ECO:0000259" key="1">
    <source>
        <dbReference type="PROSITE" id="PS50056"/>
    </source>
</evidence>
<dbReference type="InterPro" id="IPR029021">
    <property type="entry name" value="Prot-tyrosine_phosphatase-like"/>
</dbReference>